<sequence>MTTAETTEGDEIIFIFDAKRRQFVPVFGGRTRMLIWCGIPDRFCGQRRRNWGWIGRGLAVEEKPEKNKPYKEAGGIVV</sequence>
<dbReference type="Proteomes" id="UP000315295">
    <property type="component" value="Unassembled WGS sequence"/>
</dbReference>
<comment type="caution">
    <text evidence="1">The sequence shown here is derived from an EMBL/GenBank/DDBJ whole genome shotgun (WGS) entry which is preliminary data.</text>
</comment>
<reference evidence="1 2" key="1">
    <citation type="journal article" date="2019" name="G3 (Bethesda)">
        <title>Sequencing of a Wild Apple (Malus baccata) Genome Unravels the Differences Between Cultivated and Wild Apple Species Regarding Disease Resistance and Cold Tolerance.</title>
        <authorList>
            <person name="Chen X."/>
        </authorList>
    </citation>
    <scope>NUCLEOTIDE SEQUENCE [LARGE SCALE GENOMIC DNA]</scope>
    <source>
        <strain evidence="2">cv. Shandingzi</strain>
        <tissue evidence="1">Leaves</tissue>
    </source>
</reference>
<evidence type="ECO:0000313" key="2">
    <source>
        <dbReference type="Proteomes" id="UP000315295"/>
    </source>
</evidence>
<name>A0A540L3K1_MALBA</name>
<organism evidence="1 2">
    <name type="scientific">Malus baccata</name>
    <name type="common">Siberian crab apple</name>
    <name type="synonym">Pyrus baccata</name>
    <dbReference type="NCBI Taxonomy" id="106549"/>
    <lineage>
        <taxon>Eukaryota</taxon>
        <taxon>Viridiplantae</taxon>
        <taxon>Streptophyta</taxon>
        <taxon>Embryophyta</taxon>
        <taxon>Tracheophyta</taxon>
        <taxon>Spermatophyta</taxon>
        <taxon>Magnoliopsida</taxon>
        <taxon>eudicotyledons</taxon>
        <taxon>Gunneridae</taxon>
        <taxon>Pentapetalae</taxon>
        <taxon>rosids</taxon>
        <taxon>fabids</taxon>
        <taxon>Rosales</taxon>
        <taxon>Rosaceae</taxon>
        <taxon>Amygdaloideae</taxon>
        <taxon>Maleae</taxon>
        <taxon>Malus</taxon>
    </lineage>
</organism>
<proteinExistence type="predicted"/>
<gene>
    <name evidence="1" type="ORF">C1H46_033371</name>
</gene>
<dbReference type="AlphaFoldDB" id="A0A540L3K1"/>
<protein>
    <submittedName>
        <fullName evidence="1">Uncharacterized protein</fullName>
    </submittedName>
</protein>
<accession>A0A540L3K1</accession>
<evidence type="ECO:0000313" key="1">
    <source>
        <dbReference type="EMBL" id="TQD81061.1"/>
    </source>
</evidence>
<keyword evidence="2" id="KW-1185">Reference proteome</keyword>
<dbReference type="EMBL" id="VIEB01000782">
    <property type="protein sequence ID" value="TQD81061.1"/>
    <property type="molecule type" value="Genomic_DNA"/>
</dbReference>